<dbReference type="Proteomes" id="UP000000383">
    <property type="component" value="Chromosome"/>
</dbReference>
<evidence type="ECO:0000313" key="2">
    <source>
        <dbReference type="Proteomes" id="UP000000383"/>
    </source>
</evidence>
<dbReference type="EMBL" id="CP002056">
    <property type="protein sequence ID" value="ADI30625.1"/>
    <property type="molecule type" value="Genomic_DNA"/>
</dbReference>
<keyword evidence="1" id="KW-0808">Transferase</keyword>
<dbReference type="PANTHER" id="PTHR45947:SF15">
    <property type="entry name" value="TEICHURONIC ACID BIOSYNTHESIS GLYCOSYLTRANSFERASE TUAC-RELATED"/>
    <property type="match status" value="1"/>
</dbReference>
<gene>
    <name evidence="1" type="ordered locus">M301_2260</name>
</gene>
<keyword evidence="2" id="KW-1185">Reference proteome</keyword>
<name>D7DLF4_METV0</name>
<dbReference type="CAZy" id="GT4">
    <property type="family name" value="Glycosyltransferase Family 4"/>
</dbReference>
<dbReference type="SUPFAM" id="SSF53756">
    <property type="entry name" value="UDP-Glycosyltransferase/glycogen phosphorylase"/>
    <property type="match status" value="1"/>
</dbReference>
<dbReference type="OrthoDB" id="9177777at2"/>
<dbReference type="Gene3D" id="3.40.50.2000">
    <property type="entry name" value="Glycogen Phosphorylase B"/>
    <property type="match status" value="2"/>
</dbReference>
<protein>
    <submittedName>
        <fullName evidence="1">Glycosyl transferase group 1</fullName>
    </submittedName>
</protein>
<dbReference type="RefSeq" id="WP_013148933.1">
    <property type="nucleotide sequence ID" value="NC_014207.1"/>
</dbReference>
<dbReference type="STRING" id="666681.M301_2260"/>
<dbReference type="eggNOG" id="COG0438">
    <property type="taxonomic scope" value="Bacteria"/>
</dbReference>
<dbReference type="HOGENOM" id="CLU_009583_14_2_4"/>
<dbReference type="InterPro" id="IPR050194">
    <property type="entry name" value="Glycosyltransferase_grp1"/>
</dbReference>
<dbReference type="AlphaFoldDB" id="D7DLF4"/>
<dbReference type="PANTHER" id="PTHR45947">
    <property type="entry name" value="SULFOQUINOVOSYL TRANSFERASE SQD2"/>
    <property type="match status" value="1"/>
</dbReference>
<dbReference type="KEGG" id="meh:M301_2260"/>
<organism evidence="1 2">
    <name type="scientific">Methylotenera versatilis (strain 301)</name>
    <dbReference type="NCBI Taxonomy" id="666681"/>
    <lineage>
        <taxon>Bacteria</taxon>
        <taxon>Pseudomonadati</taxon>
        <taxon>Pseudomonadota</taxon>
        <taxon>Betaproteobacteria</taxon>
        <taxon>Nitrosomonadales</taxon>
        <taxon>Methylophilaceae</taxon>
        <taxon>Methylotenera</taxon>
    </lineage>
</organism>
<reference evidence="2" key="1">
    <citation type="submission" date="2010-05" db="EMBL/GenBank/DDBJ databases">
        <title>Complete sequence of Methylotenera sp. 301.</title>
        <authorList>
            <person name="Lucas S."/>
            <person name="Copeland A."/>
            <person name="Lapidus A."/>
            <person name="Cheng J.-F."/>
            <person name="Bruce D."/>
            <person name="Goodwin L."/>
            <person name="Pitluck S."/>
            <person name="Clum A."/>
            <person name="Land M."/>
            <person name="Hauser L."/>
            <person name="Kyrpides N."/>
            <person name="Ivanova N."/>
            <person name="Chistoservova L."/>
            <person name="Kalyuzhnaya M."/>
            <person name="Woyke T."/>
        </authorList>
    </citation>
    <scope>NUCLEOTIDE SEQUENCE [LARGE SCALE GENOMIC DNA]</scope>
    <source>
        <strain evidence="2">301</strain>
    </source>
</reference>
<dbReference type="GO" id="GO:0016757">
    <property type="term" value="F:glycosyltransferase activity"/>
    <property type="evidence" value="ECO:0007669"/>
    <property type="project" value="TreeGrafter"/>
</dbReference>
<proteinExistence type="predicted"/>
<accession>D7DLF4</accession>
<reference evidence="1 2" key="2">
    <citation type="journal article" date="2011" name="J. Bacteriol.">
        <title>Genomes of three methylotrophs from a single niche uncover genetic and metabolic divergence of Methylophilaceae.</title>
        <authorList>
            <person name="Lapidus A."/>
            <person name="Clum A."/>
            <person name="Labutti K."/>
            <person name="Kaluzhnaya M.G."/>
            <person name="Lim S."/>
            <person name="Beck D.A."/>
            <person name="Glavina Del Rio T."/>
            <person name="Nolan M."/>
            <person name="Mavromatis K."/>
            <person name="Huntemann M."/>
            <person name="Lucas S."/>
            <person name="Lidstrom M.E."/>
            <person name="Ivanova N."/>
            <person name="Chistoserdova L."/>
        </authorList>
    </citation>
    <scope>NUCLEOTIDE SEQUENCE [LARGE SCALE GENOMIC DNA]</scope>
    <source>
        <strain evidence="1 2">301</strain>
    </source>
</reference>
<sequence>MKIAYLTSIYARASDTFIRNEVIELRARGHEVFTFSIRREANDKNVSTEVAAEQSTTDYILEKSPLTLILTFFAVFFKSPFQILSAFKLAWKTRALGLRGAFLQLAYLVEAAYLAHRMQAVGIEIVHNHIAENSANVAMLSSAMSGIPYSMTVHGPGIFFHPKHWALGEKIARSAFTATITSFCKSQCMLFSDANVWHKLHIVRCSVGKSFDVSNIQPIPEAPRLVFVGRLCAEKGLPILVEAVAQHVEAGGKCELVLIGDGPLRKEIETIIERRKLQSAIKILGWKGSVEVRAEIERCRALVLPSFAEGLPVVIMEAFALGRPVVTTQIAGIPELVIDQVNGWLVPAGSVERLVQALGQVTMATPSAIQQMGERASVRLRELHDFNTEVDKLESLFKAAIKSS</sequence>
<dbReference type="Pfam" id="PF13692">
    <property type="entry name" value="Glyco_trans_1_4"/>
    <property type="match status" value="1"/>
</dbReference>
<evidence type="ECO:0000313" key="1">
    <source>
        <dbReference type="EMBL" id="ADI30625.1"/>
    </source>
</evidence>